<dbReference type="InterPro" id="IPR000477">
    <property type="entry name" value="RT_dom"/>
</dbReference>
<reference evidence="2 3" key="1">
    <citation type="submission" date="2018-11" db="EMBL/GenBank/DDBJ databases">
        <authorList>
            <consortium name="Pathogen Informatics"/>
        </authorList>
    </citation>
    <scope>NUCLEOTIDE SEQUENCE [LARGE SCALE GENOMIC DNA]</scope>
</reference>
<dbReference type="CDD" id="cd00304">
    <property type="entry name" value="RT_like"/>
    <property type="match status" value="1"/>
</dbReference>
<protein>
    <recommendedName>
        <fullName evidence="1">Reverse transcriptase domain-containing protein</fullName>
    </recommendedName>
</protein>
<accession>A0A3P7LPZ7</accession>
<sequence>MLSELWASSYSSSSFLRKIARAKSGGKDKTATYEQIKGTPMGSQISGLIAELVLQELDKIAFTQQPPIFWRRYVDDAFLIVKRNILQNLQDLINSIFPDIQFMREEEKDRQLPFVQFS</sequence>
<gene>
    <name evidence="2" type="ORF">DILT_LOCUS11131</name>
</gene>
<organism evidence="2 3">
    <name type="scientific">Dibothriocephalus latus</name>
    <name type="common">Fish tapeworm</name>
    <name type="synonym">Diphyllobothrium latum</name>
    <dbReference type="NCBI Taxonomy" id="60516"/>
    <lineage>
        <taxon>Eukaryota</taxon>
        <taxon>Metazoa</taxon>
        <taxon>Spiralia</taxon>
        <taxon>Lophotrochozoa</taxon>
        <taxon>Platyhelminthes</taxon>
        <taxon>Cestoda</taxon>
        <taxon>Eucestoda</taxon>
        <taxon>Diphyllobothriidea</taxon>
        <taxon>Diphyllobothriidae</taxon>
        <taxon>Dibothriocephalus</taxon>
    </lineage>
</organism>
<name>A0A3P7LPZ7_DIBLA</name>
<evidence type="ECO:0000259" key="1">
    <source>
        <dbReference type="PROSITE" id="PS50878"/>
    </source>
</evidence>
<dbReference type="Proteomes" id="UP000281553">
    <property type="component" value="Unassembled WGS sequence"/>
</dbReference>
<dbReference type="EMBL" id="UYRU01062033">
    <property type="protein sequence ID" value="VDN15300.1"/>
    <property type="molecule type" value="Genomic_DNA"/>
</dbReference>
<proteinExistence type="predicted"/>
<dbReference type="PANTHER" id="PTHR21301">
    <property type="entry name" value="REVERSE TRANSCRIPTASE"/>
    <property type="match status" value="1"/>
</dbReference>
<dbReference type="PANTHER" id="PTHR21301:SF10">
    <property type="entry name" value="REVERSE TRANSCRIPTASE DOMAIN-CONTAINING PROTEIN"/>
    <property type="match status" value="1"/>
</dbReference>
<feature type="domain" description="Reverse transcriptase" evidence="1">
    <location>
        <begin position="1"/>
        <end position="118"/>
    </location>
</feature>
<evidence type="ECO:0000313" key="2">
    <source>
        <dbReference type="EMBL" id="VDN15300.1"/>
    </source>
</evidence>
<evidence type="ECO:0000313" key="3">
    <source>
        <dbReference type="Proteomes" id="UP000281553"/>
    </source>
</evidence>
<keyword evidence="3" id="KW-1185">Reference proteome</keyword>
<dbReference type="OrthoDB" id="6272558at2759"/>
<dbReference type="AlphaFoldDB" id="A0A3P7LPZ7"/>
<dbReference type="PROSITE" id="PS50878">
    <property type="entry name" value="RT_POL"/>
    <property type="match status" value="1"/>
</dbReference>